<dbReference type="PANTHER" id="PTHR43311:SF1">
    <property type="entry name" value="GLUTAMYL-Q TRNA(ASP) SYNTHETASE"/>
    <property type="match status" value="1"/>
</dbReference>
<dbReference type="SUPFAM" id="SSF52374">
    <property type="entry name" value="Nucleotidylyl transferase"/>
    <property type="match status" value="1"/>
</dbReference>
<evidence type="ECO:0000259" key="9">
    <source>
        <dbReference type="Pfam" id="PF00749"/>
    </source>
</evidence>
<keyword evidence="3 7" id="KW-0547">Nucleotide-binding</keyword>
<keyword evidence="11" id="KW-1185">Reference proteome</keyword>
<dbReference type="InterPro" id="IPR014729">
    <property type="entry name" value="Rossmann-like_a/b/a_fold"/>
</dbReference>
<keyword evidence="6 7" id="KW-0030">Aminoacyl-tRNA synthetase</keyword>
<feature type="short sequence motif" description="'HIGH' region" evidence="7">
    <location>
        <begin position="10"/>
        <end position="20"/>
    </location>
</feature>
<dbReference type="PANTHER" id="PTHR43311">
    <property type="entry name" value="GLUTAMATE--TRNA LIGASE"/>
    <property type="match status" value="1"/>
</dbReference>
<proteinExistence type="inferred from homology"/>
<organism evidence="10 11">
    <name type="scientific">Alcanivorax quisquiliarum</name>
    <dbReference type="NCBI Taxonomy" id="2933565"/>
    <lineage>
        <taxon>Bacteria</taxon>
        <taxon>Pseudomonadati</taxon>
        <taxon>Pseudomonadota</taxon>
        <taxon>Gammaproteobacteria</taxon>
        <taxon>Oceanospirillales</taxon>
        <taxon>Alcanivoracaceae</taxon>
        <taxon>Alcanivorax</taxon>
    </lineage>
</organism>
<dbReference type="NCBIfam" id="TIGR03838">
    <property type="entry name" value="queuosine_YadB"/>
    <property type="match status" value="1"/>
</dbReference>
<dbReference type="HAMAP" id="MF_01428">
    <property type="entry name" value="Glu_Q_tRNA_synth"/>
    <property type="match status" value="1"/>
</dbReference>
<dbReference type="EMBL" id="JALKII010000003">
    <property type="protein sequence ID" value="MCK0537525.1"/>
    <property type="molecule type" value="Genomic_DNA"/>
</dbReference>
<keyword evidence="1 7" id="KW-0436">Ligase</keyword>
<dbReference type="Pfam" id="PF00749">
    <property type="entry name" value="tRNA-synt_1c"/>
    <property type="match status" value="2"/>
</dbReference>
<dbReference type="RefSeq" id="WP_246951147.1">
    <property type="nucleotide sequence ID" value="NZ_JALKII010000003.1"/>
</dbReference>
<evidence type="ECO:0000313" key="10">
    <source>
        <dbReference type="EMBL" id="MCK0537525.1"/>
    </source>
</evidence>
<comment type="similarity">
    <text evidence="7">Belongs to the class-I aminoacyl-tRNA synthetase family. GluQ subfamily.</text>
</comment>
<comment type="function">
    <text evidence="7">Catalyzes the tRNA-independent activation of glutamate in presence of ATP and the subsequent transfer of glutamate onto a tRNA(Asp). Glutamate is transferred on the 2-amino-5-(4,5-dihydroxy-2-cyclopenten-1-yl) moiety of the queuosine in the wobble position of the QUC anticodon.</text>
</comment>
<evidence type="ECO:0000313" key="11">
    <source>
        <dbReference type="Proteomes" id="UP001165524"/>
    </source>
</evidence>
<dbReference type="GO" id="GO:0016874">
    <property type="term" value="F:ligase activity"/>
    <property type="evidence" value="ECO:0007669"/>
    <property type="project" value="UniProtKB-KW"/>
</dbReference>
<dbReference type="InterPro" id="IPR020058">
    <property type="entry name" value="Glu/Gln-tRNA-synth_Ib_cat-dom"/>
</dbReference>
<feature type="binding site" evidence="7">
    <location>
        <position position="43"/>
    </location>
    <ligand>
        <name>L-glutamate</name>
        <dbReference type="ChEBI" id="CHEBI:29985"/>
    </ligand>
</feature>
<evidence type="ECO:0000256" key="2">
    <source>
        <dbReference type="ARBA" id="ARBA00022723"/>
    </source>
</evidence>
<evidence type="ECO:0000256" key="7">
    <source>
        <dbReference type="HAMAP-Rule" id="MF_01428"/>
    </source>
</evidence>
<feature type="short sequence motif" description="'KMSKS' region" evidence="7">
    <location>
        <begin position="225"/>
        <end position="229"/>
    </location>
</feature>
<comment type="caution">
    <text evidence="7">Lacks conserved residue(s) required for the propagation of feature annotation.</text>
</comment>
<name>A0ABT0E6X2_9GAMM</name>
<keyword evidence="4" id="KW-0862">Zinc</keyword>
<evidence type="ECO:0000256" key="3">
    <source>
        <dbReference type="ARBA" id="ARBA00022741"/>
    </source>
</evidence>
<feature type="binding site" evidence="7">
    <location>
        <position position="228"/>
    </location>
    <ligand>
        <name>ATP</name>
        <dbReference type="ChEBI" id="CHEBI:30616"/>
    </ligand>
</feature>
<dbReference type="InterPro" id="IPR049940">
    <property type="entry name" value="GluQ/Sye"/>
</dbReference>
<feature type="binding site" evidence="7">
    <location>
        <begin position="7"/>
        <end position="11"/>
    </location>
    <ligand>
        <name>L-glutamate</name>
        <dbReference type="ChEBI" id="CHEBI:29985"/>
    </ligand>
</feature>
<sequence>MTAYRGRFAPTPSGPLHLGSLLVAVASYLDARSQGGTWLVRIDDIDPPREVPGAATMQLHQLAAHGLHWDEQERYQSQRHPAYQAAVEQLLRAGHAFHCVLSRRDLTTLGGRHPGPACAVSPAPDRAVRLAVPARPIRFDDRLQGPQQLNLAEQEGPFVIRRRDGLFAYQLACALDDADDSITDVLRGVDLLSSTHRQLHVLDCLGRPRPRYGHLPVLVDHYGVKLSKSAGSAALTSNVSANLQQTLALLGLPPPRELHGAPCPALLAWAIPRWRSSTLAACQRITAPSTGRR</sequence>
<dbReference type="InterPro" id="IPR000924">
    <property type="entry name" value="Glu/Gln-tRNA-synth"/>
</dbReference>
<dbReference type="NCBIfam" id="NF004314">
    <property type="entry name" value="PRK05710.1-3"/>
    <property type="match status" value="1"/>
</dbReference>
<keyword evidence="5 7" id="KW-0067">ATP-binding</keyword>
<dbReference type="InterPro" id="IPR022380">
    <property type="entry name" value="Glu-Q_tRNA(Asp)_Synthase"/>
</dbReference>
<feature type="domain" description="Glutamyl/glutaminyl-tRNA synthetase class Ib catalytic" evidence="9">
    <location>
        <begin position="127"/>
        <end position="234"/>
    </location>
</feature>
<reference evidence="10" key="1">
    <citation type="submission" date="2022-04" db="EMBL/GenBank/DDBJ databases">
        <title>Alcanivorax sp. CY1518 draft genome sequence.</title>
        <authorList>
            <person name="Zhao G."/>
            <person name="An M."/>
        </authorList>
    </citation>
    <scope>NUCLEOTIDE SEQUENCE</scope>
    <source>
        <strain evidence="10">CY1518</strain>
    </source>
</reference>
<evidence type="ECO:0000256" key="6">
    <source>
        <dbReference type="ARBA" id="ARBA00023146"/>
    </source>
</evidence>
<comment type="caution">
    <text evidence="10">The sequence shown here is derived from an EMBL/GenBank/DDBJ whole genome shotgun (WGS) entry which is preliminary data.</text>
</comment>
<dbReference type="Gene3D" id="3.40.50.620">
    <property type="entry name" value="HUPs"/>
    <property type="match status" value="1"/>
</dbReference>
<feature type="binding site" evidence="7">
    <location>
        <position position="169"/>
    </location>
    <ligand>
        <name>L-glutamate</name>
        <dbReference type="ChEBI" id="CHEBI:29985"/>
    </ligand>
</feature>
<dbReference type="EC" id="6.1.1.-" evidence="7"/>
<evidence type="ECO:0000256" key="5">
    <source>
        <dbReference type="ARBA" id="ARBA00022840"/>
    </source>
</evidence>
<evidence type="ECO:0000256" key="4">
    <source>
        <dbReference type="ARBA" id="ARBA00022833"/>
    </source>
</evidence>
<gene>
    <name evidence="10" type="primary">gluQRS</name>
    <name evidence="7" type="synonym">gluQ</name>
    <name evidence="10" type="ORF">MU846_07355</name>
</gene>
<feature type="binding site" evidence="7">
    <location>
        <position position="187"/>
    </location>
    <ligand>
        <name>L-glutamate</name>
        <dbReference type="ChEBI" id="CHEBI:29985"/>
    </ligand>
</feature>
<keyword evidence="2" id="KW-0479">Metal-binding</keyword>
<evidence type="ECO:0000256" key="1">
    <source>
        <dbReference type="ARBA" id="ARBA00022598"/>
    </source>
</evidence>
<dbReference type="Proteomes" id="UP001165524">
    <property type="component" value="Unassembled WGS sequence"/>
</dbReference>
<evidence type="ECO:0000256" key="8">
    <source>
        <dbReference type="RuleBase" id="RU363037"/>
    </source>
</evidence>
<dbReference type="PRINTS" id="PR00987">
    <property type="entry name" value="TRNASYNTHGLU"/>
</dbReference>
<keyword evidence="8" id="KW-0648">Protein biosynthesis</keyword>
<accession>A0ABT0E6X2</accession>
<feature type="domain" description="Glutamyl/glutaminyl-tRNA synthetase class Ib catalytic" evidence="9">
    <location>
        <begin position="5"/>
        <end position="106"/>
    </location>
</feature>
<protein>
    <recommendedName>
        <fullName evidence="7">Glutamyl-Q tRNA(Asp) synthetase</fullName>
        <shortName evidence="7">Glu-Q-RSs</shortName>
        <ecNumber evidence="7">6.1.1.-</ecNumber>
    </recommendedName>
</protein>